<reference evidence="1 2" key="1">
    <citation type="submission" date="2016-10" db="EMBL/GenBank/DDBJ databases">
        <authorList>
            <person name="de Groot N.N."/>
        </authorList>
    </citation>
    <scope>NUCLEOTIDE SEQUENCE [LARGE SCALE GENOMIC DNA]</scope>
    <source>
        <strain evidence="1 2">DSM 26424</strain>
    </source>
</reference>
<dbReference type="EMBL" id="FNEJ01000003">
    <property type="protein sequence ID" value="SDI33256.1"/>
    <property type="molecule type" value="Genomic_DNA"/>
</dbReference>
<dbReference type="AlphaFoldDB" id="A0A1G8JPY0"/>
<organism evidence="1 2">
    <name type="scientific">Salipiger marinus</name>
    <dbReference type="NCBI Taxonomy" id="555512"/>
    <lineage>
        <taxon>Bacteria</taxon>
        <taxon>Pseudomonadati</taxon>
        <taxon>Pseudomonadota</taxon>
        <taxon>Alphaproteobacteria</taxon>
        <taxon>Rhodobacterales</taxon>
        <taxon>Roseobacteraceae</taxon>
        <taxon>Salipiger</taxon>
    </lineage>
</organism>
<accession>A0A1G8JPY0</accession>
<evidence type="ECO:0000313" key="2">
    <source>
        <dbReference type="Proteomes" id="UP000199093"/>
    </source>
</evidence>
<name>A0A1G8JPY0_9RHOB</name>
<dbReference type="RefSeq" id="WP_131821786.1">
    <property type="nucleotide sequence ID" value="NZ_FNEJ01000003.1"/>
</dbReference>
<evidence type="ECO:0000313" key="1">
    <source>
        <dbReference type="EMBL" id="SDI33256.1"/>
    </source>
</evidence>
<gene>
    <name evidence="1" type="ORF">SAMN04487993_1003187</name>
</gene>
<dbReference type="Proteomes" id="UP000199093">
    <property type="component" value="Unassembled WGS sequence"/>
</dbReference>
<keyword evidence="2" id="KW-1185">Reference proteome</keyword>
<sequence length="271" mass="30214">MKFGGRVKSLIDERFSAAQDSLDWAVEAITEFAQECDAFFTRDGVAELTAVPEADPEWTSLKIRLLAKIPSKLNRRASEALVNAKASLDQATRAARDLTTGVHKSMAYFPWSMTPIDLKRLLENRKIHPELWDVFAKHEPYPTSALHSGGNDVRRAIAQMINDRHTVGLGANVAVDCAVYKRLINVSGQTEIPALNWDRVANEATLLRYTGETTIGGNFMVYWSMVFCDDHFPLPVKAVEAMSDFAGMAQSVIYDLKAKCEEFVRESPTAE</sequence>
<dbReference type="OrthoDB" id="9844667at2"/>
<proteinExistence type="predicted"/>
<protein>
    <submittedName>
        <fullName evidence="1">Uncharacterized protein</fullName>
    </submittedName>
</protein>